<dbReference type="RefSeq" id="WP_139495191.1">
    <property type="nucleotide sequence ID" value="NZ_CAWORL010000018.1"/>
</dbReference>
<comment type="caution">
    <text evidence="1">The sequence shown here is derived from an EMBL/GenBank/DDBJ whole genome shotgun (WGS) entry which is preliminary data.</text>
</comment>
<protein>
    <submittedName>
        <fullName evidence="1">Baseplate protein</fullName>
    </submittedName>
</protein>
<name>A0AAX2UP33_AERVE</name>
<proteinExistence type="predicted"/>
<accession>A0AAX2UP33</accession>
<sequence>MAGHSNAKGNVSYVKQKFLKNVAAGEKLGGSEFDVTFDGYDDLSVLMRTAQLPALGRADVEDFGPNGLKFVQQGPLENSGQVTMMCVETIKGVALKALTDMVHNKKYVNITIKPTPESLGGGVPAGTGWRLEHCLIRMDNVDLSTEDVTAIVKPNITITFNWKEPV</sequence>
<evidence type="ECO:0000313" key="2">
    <source>
        <dbReference type="Proteomes" id="UP000796104"/>
    </source>
</evidence>
<evidence type="ECO:0000313" key="1">
    <source>
        <dbReference type="EMBL" id="TND51990.1"/>
    </source>
</evidence>
<reference evidence="1" key="1">
    <citation type="submission" date="2017-10" db="EMBL/GenBank/DDBJ databases">
        <authorList>
            <person name="Colston S.M."/>
            <person name="Graf J."/>
        </authorList>
    </citation>
    <scope>NUCLEOTIDE SEQUENCE</scope>
    <source>
        <strain evidence="1">BAQ071013-135</strain>
    </source>
</reference>
<dbReference type="EMBL" id="PDXJ01000025">
    <property type="protein sequence ID" value="TND51990.1"/>
    <property type="molecule type" value="Genomic_DNA"/>
</dbReference>
<organism evidence="1 2">
    <name type="scientific">Aeromonas veronii</name>
    <dbReference type="NCBI Taxonomy" id="654"/>
    <lineage>
        <taxon>Bacteria</taxon>
        <taxon>Pseudomonadati</taxon>
        <taxon>Pseudomonadota</taxon>
        <taxon>Gammaproteobacteria</taxon>
        <taxon>Aeromonadales</taxon>
        <taxon>Aeromonadaceae</taxon>
        <taxon>Aeromonas</taxon>
    </lineage>
</organism>
<dbReference type="Proteomes" id="UP000796104">
    <property type="component" value="Unassembled WGS sequence"/>
</dbReference>
<dbReference type="AlphaFoldDB" id="A0AAX2UP33"/>
<gene>
    <name evidence="1" type="ORF">CF123_17890</name>
</gene>
<reference evidence="1" key="2">
    <citation type="journal article" date="2019" name="PLoS ONE">
        <title>Identification and characterization of putative Aeromonas spp. T3SS effectors.</title>
        <authorList>
            <person name="Rangel L.T."/>
            <person name="Marden J."/>
            <person name="Colston S."/>
            <person name="Setubal J.C."/>
            <person name="Graf J."/>
            <person name="Gogarten J.P."/>
        </authorList>
    </citation>
    <scope>NUCLEOTIDE SEQUENCE</scope>
    <source>
        <strain evidence="1">BAQ071013-135</strain>
    </source>
</reference>